<protein>
    <recommendedName>
        <fullName evidence="4">L-serine ammonia-lyase</fullName>
        <ecNumber evidence="4">4.3.1.17</ecNumber>
    </recommendedName>
</protein>
<evidence type="ECO:0000256" key="5">
    <source>
        <dbReference type="ARBA" id="ARBA00022432"/>
    </source>
</evidence>
<dbReference type="InterPro" id="IPR029009">
    <property type="entry name" value="ASB_dom_sf"/>
</dbReference>
<dbReference type="Gene3D" id="3.30.1330.90">
    <property type="entry name" value="D-3-phosphoglycerate dehydrogenase, domain 3"/>
    <property type="match status" value="1"/>
</dbReference>
<dbReference type="GO" id="GO:0046872">
    <property type="term" value="F:metal ion binding"/>
    <property type="evidence" value="ECO:0007669"/>
    <property type="project" value="UniProtKB-KW"/>
</dbReference>
<gene>
    <name evidence="13" type="ORF">DDZ13_05105</name>
</gene>
<organism evidence="13 14">
    <name type="scientific">Coraliomargarita sinensis</name>
    <dbReference type="NCBI Taxonomy" id="2174842"/>
    <lineage>
        <taxon>Bacteria</taxon>
        <taxon>Pseudomonadati</taxon>
        <taxon>Verrucomicrobiota</taxon>
        <taxon>Opitutia</taxon>
        <taxon>Puniceicoccales</taxon>
        <taxon>Coraliomargaritaceae</taxon>
        <taxon>Coraliomargarita</taxon>
    </lineage>
</organism>
<dbReference type="GO" id="GO:0003941">
    <property type="term" value="F:L-serine ammonia-lyase activity"/>
    <property type="evidence" value="ECO:0007669"/>
    <property type="project" value="UniProtKB-EC"/>
</dbReference>
<dbReference type="EC" id="4.3.1.17" evidence="4"/>
<keyword evidence="5" id="KW-0312">Gluconeogenesis</keyword>
<keyword evidence="10" id="KW-0456">Lyase</keyword>
<evidence type="ECO:0000256" key="6">
    <source>
        <dbReference type="ARBA" id="ARBA00022485"/>
    </source>
</evidence>
<evidence type="ECO:0000256" key="8">
    <source>
        <dbReference type="ARBA" id="ARBA00023004"/>
    </source>
</evidence>
<keyword evidence="9" id="KW-0411">Iron-sulfur</keyword>
<evidence type="ECO:0000313" key="14">
    <source>
        <dbReference type="Proteomes" id="UP000247099"/>
    </source>
</evidence>
<dbReference type="Proteomes" id="UP000247099">
    <property type="component" value="Unassembled WGS sequence"/>
</dbReference>
<dbReference type="RefSeq" id="WP_110130363.1">
    <property type="nucleotide sequence ID" value="NZ_QHJQ01000003.1"/>
</dbReference>
<dbReference type="PANTHER" id="PTHR30182">
    <property type="entry name" value="L-SERINE DEHYDRATASE"/>
    <property type="match status" value="1"/>
</dbReference>
<dbReference type="SUPFAM" id="SSF143548">
    <property type="entry name" value="Serine metabolism enzymes domain"/>
    <property type="match status" value="1"/>
</dbReference>
<comment type="pathway">
    <text evidence="2">Carbohydrate biosynthesis; gluconeogenesis.</text>
</comment>
<dbReference type="PANTHER" id="PTHR30182:SF1">
    <property type="entry name" value="L-SERINE DEHYDRATASE 1"/>
    <property type="match status" value="1"/>
</dbReference>
<accession>A0A317ZG22</accession>
<evidence type="ECO:0000256" key="1">
    <source>
        <dbReference type="ARBA" id="ARBA00001966"/>
    </source>
</evidence>
<keyword evidence="7" id="KW-0479">Metal-binding</keyword>
<proteinExistence type="inferred from homology"/>
<keyword evidence="14" id="KW-1185">Reference proteome</keyword>
<comment type="cofactor">
    <cofactor evidence="1">
        <name>[4Fe-4S] cluster</name>
        <dbReference type="ChEBI" id="CHEBI:49883"/>
    </cofactor>
</comment>
<dbReference type="InParanoid" id="A0A317ZG22"/>
<comment type="catalytic activity">
    <reaction evidence="11">
        <text>L-serine = pyruvate + NH4(+)</text>
        <dbReference type="Rhea" id="RHEA:19169"/>
        <dbReference type="ChEBI" id="CHEBI:15361"/>
        <dbReference type="ChEBI" id="CHEBI:28938"/>
        <dbReference type="ChEBI" id="CHEBI:33384"/>
        <dbReference type="EC" id="4.3.1.17"/>
    </reaction>
</comment>
<dbReference type="OrthoDB" id="9805537at2"/>
<evidence type="ECO:0000256" key="9">
    <source>
        <dbReference type="ARBA" id="ARBA00023014"/>
    </source>
</evidence>
<evidence type="ECO:0000256" key="10">
    <source>
        <dbReference type="ARBA" id="ARBA00023239"/>
    </source>
</evidence>
<evidence type="ECO:0000256" key="11">
    <source>
        <dbReference type="ARBA" id="ARBA00049406"/>
    </source>
</evidence>
<dbReference type="GO" id="GO:0006094">
    <property type="term" value="P:gluconeogenesis"/>
    <property type="evidence" value="ECO:0007669"/>
    <property type="project" value="UniProtKB-KW"/>
</dbReference>
<keyword evidence="6" id="KW-0004">4Fe-4S</keyword>
<dbReference type="GO" id="GO:0051539">
    <property type="term" value="F:4 iron, 4 sulfur cluster binding"/>
    <property type="evidence" value="ECO:0007669"/>
    <property type="project" value="UniProtKB-KW"/>
</dbReference>
<reference evidence="13 14" key="1">
    <citation type="submission" date="2018-05" db="EMBL/GenBank/DDBJ databases">
        <title>Coraliomargarita sinensis sp. nov., isolated from a marine solar saltern.</title>
        <authorList>
            <person name="Zhou L.Y."/>
        </authorList>
    </citation>
    <scope>NUCLEOTIDE SEQUENCE [LARGE SCALE GENOMIC DNA]</scope>
    <source>
        <strain evidence="13 14">WN38</strain>
    </source>
</reference>
<evidence type="ECO:0000256" key="3">
    <source>
        <dbReference type="ARBA" id="ARBA00008636"/>
    </source>
</evidence>
<comment type="similarity">
    <text evidence="3">Belongs to the iron-sulfur dependent L-serine dehydratase family.</text>
</comment>
<keyword evidence="8" id="KW-0408">Iron</keyword>
<evidence type="ECO:0000256" key="2">
    <source>
        <dbReference type="ARBA" id="ARBA00004742"/>
    </source>
</evidence>
<evidence type="ECO:0000313" key="13">
    <source>
        <dbReference type="EMBL" id="PXA04555.1"/>
    </source>
</evidence>
<dbReference type="EMBL" id="QHJQ01000003">
    <property type="protein sequence ID" value="PXA04555.1"/>
    <property type="molecule type" value="Genomic_DNA"/>
</dbReference>
<dbReference type="InterPro" id="IPR051318">
    <property type="entry name" value="Fe-S_L-Ser"/>
</dbReference>
<evidence type="ECO:0000259" key="12">
    <source>
        <dbReference type="Pfam" id="PF03313"/>
    </source>
</evidence>
<dbReference type="Pfam" id="PF03313">
    <property type="entry name" value="SDH_alpha"/>
    <property type="match status" value="1"/>
</dbReference>
<evidence type="ECO:0000256" key="7">
    <source>
        <dbReference type="ARBA" id="ARBA00022723"/>
    </source>
</evidence>
<dbReference type="InterPro" id="IPR005130">
    <property type="entry name" value="Ser_deHydtase-like_asu"/>
</dbReference>
<dbReference type="AlphaFoldDB" id="A0A317ZG22"/>
<feature type="domain" description="Serine dehydratase-like alpha subunit" evidence="12">
    <location>
        <begin position="259"/>
        <end position="506"/>
    </location>
</feature>
<sequence length="531" mass="56050">MQSSPPSIFNDVLGPVMRGPSSSHSAAANRIGRLARDLVAGPIKKVVVRYDPNGSLVTTHKDQGTDLGLYSGLLGWTPEDSRIPGYESALEKSGIEIDLRYESYDAPHPNFYRLELFDGSGQEFRLDAVSTGGGMIELRAIDGIELLSGGDFYHTLAWLEKEPEAVLVEEFDTVAEGTSWHPAANGGGIFNVFSRDPLDDSFVEKLQAQTGCRQVRQLQAVLPVLSRRGLKVSFQRAGEMLEQSALLDQSLGICGLRYEAERSGLDEEQLRAMMDDLVSVFEAAVKTGLAGTDYADRVLPSQSPGFQRAEEAGTLVPANINNQIIRYVSAIMEVKSSLGVIVAAPTAGSCGAMPGAVLAVGHAMGKNRREIGEALFAAGLIGVFIARDATFAAEEGGCMAETGSGASMAAAAITQMAGGNQAQQLAAASMALQNAFGLVCDPVANRVEAPCLGKNIMAATNALSCANMALAGYDPLIPMDEVVASMNEVAHQMPRELRCTNLGGLAITPTSKKIAEQLKSGAGCGSRKCAC</sequence>
<name>A0A317ZG22_9BACT</name>
<evidence type="ECO:0000256" key="4">
    <source>
        <dbReference type="ARBA" id="ARBA00012093"/>
    </source>
</evidence>
<comment type="caution">
    <text evidence="13">The sequence shown here is derived from an EMBL/GenBank/DDBJ whole genome shotgun (WGS) entry which is preliminary data.</text>
</comment>